<sequence>MTASTSPTLDVAARPSGSHPATLAAVVVFALLVVALVARTAFLLWEPPFDGAVHYDAVAPLGDAYWGMNLLVGGPSFAISWVAVAILAARLAHGRSALVTIAASVVIGVGGILFALVVTAEVLPFALAANPEVLSEAEGRAAFDVLNAHLDVVAPGIVGSQAAVAVGMLVLLVVSLVTRALPRWLAIAGLAYLVVFAAVPFELLPRAATIASDLVQTLLVASIGWCGLRATVARR</sequence>
<keyword evidence="1" id="KW-1133">Transmembrane helix</keyword>
<evidence type="ECO:0000313" key="2">
    <source>
        <dbReference type="EMBL" id="SDH29901.1"/>
    </source>
</evidence>
<keyword evidence="1" id="KW-0812">Transmembrane</keyword>
<evidence type="ECO:0000256" key="1">
    <source>
        <dbReference type="SAM" id="Phobius"/>
    </source>
</evidence>
<keyword evidence="3" id="KW-1185">Reference proteome</keyword>
<organism evidence="2 3">
    <name type="scientific">Agrococcus jejuensis</name>
    <dbReference type="NCBI Taxonomy" id="399736"/>
    <lineage>
        <taxon>Bacteria</taxon>
        <taxon>Bacillati</taxon>
        <taxon>Actinomycetota</taxon>
        <taxon>Actinomycetes</taxon>
        <taxon>Micrococcales</taxon>
        <taxon>Microbacteriaceae</taxon>
        <taxon>Agrococcus</taxon>
    </lineage>
</organism>
<proteinExistence type="predicted"/>
<dbReference type="AlphaFoldDB" id="A0A1G8B9Y7"/>
<gene>
    <name evidence="2" type="ORF">SAMN04489720_0773</name>
</gene>
<feature type="transmembrane region" description="Helical" evidence="1">
    <location>
        <begin position="21"/>
        <end position="45"/>
    </location>
</feature>
<dbReference type="EMBL" id="LT629695">
    <property type="protein sequence ID" value="SDH29901.1"/>
    <property type="molecule type" value="Genomic_DNA"/>
</dbReference>
<feature type="transmembrane region" description="Helical" evidence="1">
    <location>
        <begin position="65"/>
        <end position="89"/>
    </location>
</feature>
<feature type="transmembrane region" description="Helical" evidence="1">
    <location>
        <begin position="207"/>
        <end position="228"/>
    </location>
</feature>
<protein>
    <recommendedName>
        <fullName evidence="4">DUF4386 domain-containing protein</fullName>
    </recommendedName>
</protein>
<reference evidence="3" key="1">
    <citation type="submission" date="2016-10" db="EMBL/GenBank/DDBJ databases">
        <authorList>
            <person name="Varghese N."/>
            <person name="Submissions S."/>
        </authorList>
    </citation>
    <scope>NUCLEOTIDE SEQUENCE [LARGE SCALE GENOMIC DNA]</scope>
    <source>
        <strain evidence="3">DSM 22002</strain>
    </source>
</reference>
<dbReference type="Proteomes" id="UP000198822">
    <property type="component" value="Chromosome I"/>
</dbReference>
<keyword evidence="1" id="KW-0472">Membrane</keyword>
<accession>A0A1G8B9Y7</accession>
<name>A0A1G8B9Y7_9MICO</name>
<dbReference type="OrthoDB" id="3404770at2"/>
<dbReference type="RefSeq" id="WP_092502601.1">
    <property type="nucleotide sequence ID" value="NZ_LT629695.1"/>
</dbReference>
<feature type="transmembrane region" description="Helical" evidence="1">
    <location>
        <begin position="152"/>
        <end position="177"/>
    </location>
</feature>
<evidence type="ECO:0008006" key="4">
    <source>
        <dbReference type="Google" id="ProtNLM"/>
    </source>
</evidence>
<feature type="transmembrane region" description="Helical" evidence="1">
    <location>
        <begin position="96"/>
        <end position="118"/>
    </location>
</feature>
<evidence type="ECO:0000313" key="3">
    <source>
        <dbReference type="Proteomes" id="UP000198822"/>
    </source>
</evidence>
<feature type="transmembrane region" description="Helical" evidence="1">
    <location>
        <begin position="184"/>
        <end position="201"/>
    </location>
</feature>